<dbReference type="Pfam" id="PF01105">
    <property type="entry name" value="EMP24_GP25L"/>
    <property type="match status" value="1"/>
</dbReference>
<dbReference type="InterPro" id="IPR015720">
    <property type="entry name" value="Emp24-like"/>
</dbReference>
<feature type="coiled-coil region" evidence="9">
    <location>
        <begin position="136"/>
        <end position="163"/>
    </location>
</feature>
<keyword evidence="5" id="KW-0256">Endoplasmic reticulum</keyword>
<dbReference type="SMART" id="SM01190">
    <property type="entry name" value="EMP24_GP25L"/>
    <property type="match status" value="1"/>
</dbReference>
<evidence type="ECO:0000259" key="12">
    <source>
        <dbReference type="PROSITE" id="PS50866"/>
    </source>
</evidence>
<comment type="subcellular location">
    <subcellularLocation>
        <location evidence="1">Endoplasmic reticulum membrane</location>
        <topology evidence="1">Single-pass type I membrane protein</topology>
    </subcellularLocation>
    <subcellularLocation>
        <location evidence="8">Membrane</location>
        <topology evidence="8">Single-pass type I membrane protein</topology>
    </subcellularLocation>
</comment>
<dbReference type="GeneID" id="108500170"/>
<feature type="chain" id="PRO_5027028895" evidence="11">
    <location>
        <begin position="20"/>
        <end position="217"/>
    </location>
</feature>
<dbReference type="OrthoDB" id="3427at2759"/>
<keyword evidence="4 11" id="KW-0732">Signal</keyword>
<feature type="domain" description="GOLD" evidence="12">
    <location>
        <begin position="29"/>
        <end position="127"/>
    </location>
</feature>
<dbReference type="InterPro" id="IPR009038">
    <property type="entry name" value="GOLD_dom"/>
</dbReference>
<evidence type="ECO:0000256" key="1">
    <source>
        <dbReference type="ARBA" id="ARBA00004115"/>
    </source>
</evidence>
<evidence type="ECO:0000256" key="11">
    <source>
        <dbReference type="SAM" id="SignalP"/>
    </source>
</evidence>
<protein>
    <submittedName>
        <fullName evidence="14">Transmembrane emp24 domain-containing protein 11-like</fullName>
    </submittedName>
</protein>
<evidence type="ECO:0000313" key="13">
    <source>
        <dbReference type="Proteomes" id="UP000504624"/>
    </source>
</evidence>
<dbReference type="Proteomes" id="UP000504624">
    <property type="component" value="Unplaced"/>
</dbReference>
<evidence type="ECO:0000256" key="7">
    <source>
        <dbReference type="ARBA" id="ARBA00023136"/>
    </source>
</evidence>
<feature type="signal peptide" evidence="11">
    <location>
        <begin position="1"/>
        <end position="19"/>
    </location>
</feature>
<feature type="transmembrane region" description="Helical" evidence="10">
    <location>
        <begin position="185"/>
        <end position="204"/>
    </location>
</feature>
<keyword evidence="3 8" id="KW-0812">Transmembrane</keyword>
<dbReference type="AlphaFoldDB" id="A0A6J0HQS9"/>
<proteinExistence type="inferred from homology"/>
<organism evidence="13 14">
    <name type="scientific">Lepidothrix coronata</name>
    <name type="common">blue-crowned manakin</name>
    <dbReference type="NCBI Taxonomy" id="321398"/>
    <lineage>
        <taxon>Eukaryota</taxon>
        <taxon>Metazoa</taxon>
        <taxon>Chordata</taxon>
        <taxon>Craniata</taxon>
        <taxon>Vertebrata</taxon>
        <taxon>Euteleostomi</taxon>
        <taxon>Archelosauria</taxon>
        <taxon>Archosauria</taxon>
        <taxon>Dinosauria</taxon>
        <taxon>Saurischia</taxon>
        <taxon>Theropoda</taxon>
        <taxon>Coelurosauria</taxon>
        <taxon>Aves</taxon>
        <taxon>Neognathae</taxon>
        <taxon>Neoaves</taxon>
        <taxon>Telluraves</taxon>
        <taxon>Australaves</taxon>
        <taxon>Passeriformes</taxon>
        <taxon>Pipridae</taxon>
        <taxon>Lepidothrix</taxon>
    </lineage>
</organism>
<name>A0A6J0HQS9_9PASS</name>
<evidence type="ECO:0000256" key="8">
    <source>
        <dbReference type="RuleBase" id="RU003827"/>
    </source>
</evidence>
<sequence length="217" mass="25139">MKSQLTGLFMNFWISFSLALYFHTGEREEKCIIEDLPSDTLVFGNYKVQRWDVHKHHFLESAPGLGMYVTVSTPSGEVLLSKLYGPQGTFSFTSYLSGEHVICFQSNSTRLLAIAGSKLRIHLDIRVGEHFFDESAVQAKETVDEVNIRLEHLIEQIHHVSKEQDYEREREEKFRKTSEETNSNILWWAILQTLILVSVGIWQIKSLRDFFIAKKLV</sequence>
<dbReference type="PROSITE" id="PS50866">
    <property type="entry name" value="GOLD"/>
    <property type="match status" value="1"/>
</dbReference>
<keyword evidence="7 10" id="KW-0472">Membrane</keyword>
<reference evidence="14" key="1">
    <citation type="submission" date="2025-08" db="UniProtKB">
        <authorList>
            <consortium name="RefSeq"/>
        </authorList>
    </citation>
    <scope>IDENTIFICATION</scope>
</reference>
<evidence type="ECO:0000256" key="2">
    <source>
        <dbReference type="ARBA" id="ARBA00007104"/>
    </source>
</evidence>
<gene>
    <name evidence="14" type="primary">LOC108500170</name>
</gene>
<keyword evidence="9" id="KW-0175">Coiled coil</keyword>
<evidence type="ECO:0000256" key="10">
    <source>
        <dbReference type="SAM" id="Phobius"/>
    </source>
</evidence>
<dbReference type="GO" id="GO:0005789">
    <property type="term" value="C:endoplasmic reticulum membrane"/>
    <property type="evidence" value="ECO:0007669"/>
    <property type="project" value="UniProtKB-SubCell"/>
</dbReference>
<evidence type="ECO:0000256" key="3">
    <source>
        <dbReference type="ARBA" id="ARBA00022692"/>
    </source>
</evidence>
<dbReference type="PANTHER" id="PTHR22811">
    <property type="entry name" value="TRANSMEMBRANE EMP24 DOMAIN-CONTAINING PROTEIN"/>
    <property type="match status" value="1"/>
</dbReference>
<keyword evidence="13" id="KW-1185">Reference proteome</keyword>
<keyword evidence="6 10" id="KW-1133">Transmembrane helix</keyword>
<comment type="similarity">
    <text evidence="2 8">Belongs to the EMP24/GP25L family.</text>
</comment>
<accession>A0A6J0HQS9</accession>
<evidence type="ECO:0000256" key="4">
    <source>
        <dbReference type="ARBA" id="ARBA00022729"/>
    </source>
</evidence>
<evidence type="ECO:0000256" key="9">
    <source>
        <dbReference type="SAM" id="Coils"/>
    </source>
</evidence>
<evidence type="ECO:0000256" key="6">
    <source>
        <dbReference type="ARBA" id="ARBA00022989"/>
    </source>
</evidence>
<dbReference type="RefSeq" id="XP_017676306.1">
    <property type="nucleotide sequence ID" value="XM_017820817.1"/>
</dbReference>
<evidence type="ECO:0000256" key="5">
    <source>
        <dbReference type="ARBA" id="ARBA00022824"/>
    </source>
</evidence>
<evidence type="ECO:0000313" key="14">
    <source>
        <dbReference type="RefSeq" id="XP_017676306.1"/>
    </source>
</evidence>